<proteinExistence type="predicted"/>
<dbReference type="PANTHER" id="PTHR21666">
    <property type="entry name" value="PEPTIDASE-RELATED"/>
    <property type="match status" value="1"/>
</dbReference>
<evidence type="ECO:0000313" key="3">
    <source>
        <dbReference type="EMBL" id="PIU33309.1"/>
    </source>
</evidence>
<dbReference type="EMBL" id="PEXA01000023">
    <property type="protein sequence ID" value="PIU33309.1"/>
    <property type="molecule type" value="Genomic_DNA"/>
</dbReference>
<dbReference type="Proteomes" id="UP000229559">
    <property type="component" value="Unassembled WGS sequence"/>
</dbReference>
<dbReference type="GO" id="GO:0004222">
    <property type="term" value="F:metalloendopeptidase activity"/>
    <property type="evidence" value="ECO:0007669"/>
    <property type="project" value="TreeGrafter"/>
</dbReference>
<dbReference type="Pfam" id="PF01551">
    <property type="entry name" value="Peptidase_M23"/>
    <property type="match status" value="1"/>
</dbReference>
<dbReference type="InterPro" id="IPR036779">
    <property type="entry name" value="LysM_dom_sf"/>
</dbReference>
<evidence type="ECO:0000313" key="4">
    <source>
        <dbReference type="Proteomes" id="UP000229559"/>
    </source>
</evidence>
<dbReference type="InterPro" id="IPR050570">
    <property type="entry name" value="Cell_wall_metabolism_enzyme"/>
</dbReference>
<gene>
    <name evidence="3" type="ORF">COT04_00755</name>
</gene>
<feature type="domain" description="LysM" evidence="2">
    <location>
        <begin position="164"/>
        <end position="212"/>
    </location>
</feature>
<dbReference type="CDD" id="cd12797">
    <property type="entry name" value="M23_peptidase"/>
    <property type="match status" value="1"/>
</dbReference>
<accession>A0A2M6YQ75</accession>
<keyword evidence="1" id="KW-1133">Transmembrane helix</keyword>
<feature type="transmembrane region" description="Helical" evidence="1">
    <location>
        <begin position="54"/>
        <end position="74"/>
    </location>
</feature>
<name>A0A2M6YQ75_9BACT</name>
<keyword evidence="1" id="KW-0812">Transmembrane</keyword>
<dbReference type="CDD" id="cd00118">
    <property type="entry name" value="LysM"/>
    <property type="match status" value="2"/>
</dbReference>
<keyword evidence="1" id="KW-0472">Membrane</keyword>
<sequence>MDKPSLGKDLKDFFLCLAFYFRKKILKFFQFLSEVKSWLTVGLYKQRGRLVRPFVHAGMAFLLLGGITLGPILITENLSNPWKEESPSSTVLSTVMAESGTSTLVSQKPRAEAIEYEVKVGDTVSTIAEKFGVSVDTIIWENNLKSVKEIKPGQVLRILPVSGVLYKVKAGETIYSIAKKLQVDPQVIVDWPYNSFANDETFALAVGQTLVVPDGIKPKETPIAPRRYYATVPGAGLGTGQFGWPTAGNISQGYSWYHPAIDIANRAAPDVVAADGGTVVLTGWPNPWAYGNRVIIDHGNGYQTLYAHLSQIYVSPGQKVARGQAIGRMGSTGRSTGTHLHFEIRVNGTGQNPLNFLK</sequence>
<evidence type="ECO:0000259" key="2">
    <source>
        <dbReference type="PROSITE" id="PS51782"/>
    </source>
</evidence>
<dbReference type="SUPFAM" id="SSF51261">
    <property type="entry name" value="Duplicated hybrid motif"/>
    <property type="match status" value="1"/>
</dbReference>
<dbReference type="InterPro" id="IPR016047">
    <property type="entry name" value="M23ase_b-sheet_dom"/>
</dbReference>
<protein>
    <recommendedName>
        <fullName evidence="2">LysM domain-containing protein</fullName>
    </recommendedName>
</protein>
<dbReference type="PANTHER" id="PTHR21666:SF290">
    <property type="entry name" value="PEPTIDASE M23 DOMAIN PROTEIN"/>
    <property type="match status" value="1"/>
</dbReference>
<dbReference type="SMART" id="SM00257">
    <property type="entry name" value="LysM"/>
    <property type="match status" value="2"/>
</dbReference>
<dbReference type="Gene3D" id="3.10.350.10">
    <property type="entry name" value="LysM domain"/>
    <property type="match status" value="2"/>
</dbReference>
<feature type="domain" description="LysM" evidence="2">
    <location>
        <begin position="114"/>
        <end position="158"/>
    </location>
</feature>
<dbReference type="AlphaFoldDB" id="A0A2M6YQ75"/>
<organism evidence="3 4">
    <name type="scientific">Candidatus Shapirobacteria bacterium CG07_land_8_20_14_0_80_39_12</name>
    <dbReference type="NCBI Taxonomy" id="1974480"/>
    <lineage>
        <taxon>Bacteria</taxon>
        <taxon>Candidatus Shapironibacteriota</taxon>
    </lineage>
</organism>
<comment type="caution">
    <text evidence="3">The sequence shown here is derived from an EMBL/GenBank/DDBJ whole genome shotgun (WGS) entry which is preliminary data.</text>
</comment>
<dbReference type="Pfam" id="PF01476">
    <property type="entry name" value="LysM"/>
    <property type="match status" value="2"/>
</dbReference>
<evidence type="ECO:0000256" key="1">
    <source>
        <dbReference type="SAM" id="Phobius"/>
    </source>
</evidence>
<dbReference type="InterPro" id="IPR018392">
    <property type="entry name" value="LysM"/>
</dbReference>
<reference evidence="4" key="1">
    <citation type="submission" date="2017-09" db="EMBL/GenBank/DDBJ databases">
        <title>Depth-based differentiation of microbial function through sediment-hosted aquifers and enrichment of novel symbionts in the deep terrestrial subsurface.</title>
        <authorList>
            <person name="Probst A.J."/>
            <person name="Ladd B."/>
            <person name="Jarett J.K."/>
            <person name="Geller-Mcgrath D.E."/>
            <person name="Sieber C.M.K."/>
            <person name="Emerson J.B."/>
            <person name="Anantharaman K."/>
            <person name="Thomas B.C."/>
            <person name="Malmstrom R."/>
            <person name="Stieglmeier M."/>
            <person name="Klingl A."/>
            <person name="Woyke T."/>
            <person name="Ryan C.M."/>
            <person name="Banfield J.F."/>
        </authorList>
    </citation>
    <scope>NUCLEOTIDE SEQUENCE [LARGE SCALE GENOMIC DNA]</scope>
</reference>
<dbReference type="PROSITE" id="PS51782">
    <property type="entry name" value="LYSM"/>
    <property type="match status" value="2"/>
</dbReference>
<dbReference type="InterPro" id="IPR011055">
    <property type="entry name" value="Dup_hybrid_motif"/>
</dbReference>
<dbReference type="Gene3D" id="2.70.70.10">
    <property type="entry name" value="Glucose Permease (Domain IIA)"/>
    <property type="match status" value="1"/>
</dbReference>